<organism evidence="2 3">
    <name type="scientific">Rotaria sordida</name>
    <dbReference type="NCBI Taxonomy" id="392033"/>
    <lineage>
        <taxon>Eukaryota</taxon>
        <taxon>Metazoa</taxon>
        <taxon>Spiralia</taxon>
        <taxon>Gnathifera</taxon>
        <taxon>Rotifera</taxon>
        <taxon>Eurotatoria</taxon>
        <taxon>Bdelloidea</taxon>
        <taxon>Philodinida</taxon>
        <taxon>Philodinidae</taxon>
        <taxon>Rotaria</taxon>
    </lineage>
</organism>
<protein>
    <submittedName>
        <fullName evidence="2">Uncharacterized protein</fullName>
    </submittedName>
</protein>
<dbReference type="Proteomes" id="UP000663874">
    <property type="component" value="Unassembled WGS sequence"/>
</dbReference>
<gene>
    <name evidence="2" type="ORF">FNK824_LOCUS42547</name>
</gene>
<feature type="region of interest" description="Disordered" evidence="1">
    <location>
        <begin position="27"/>
        <end position="57"/>
    </location>
</feature>
<dbReference type="AlphaFoldDB" id="A0A820L9J5"/>
<comment type="caution">
    <text evidence="2">The sequence shown here is derived from an EMBL/GenBank/DDBJ whole genome shotgun (WGS) entry which is preliminary data.</text>
</comment>
<proteinExistence type="predicted"/>
<evidence type="ECO:0000313" key="2">
    <source>
        <dbReference type="EMBL" id="CAF4357330.1"/>
    </source>
</evidence>
<name>A0A820L9J5_9BILA</name>
<evidence type="ECO:0000256" key="1">
    <source>
        <dbReference type="SAM" id="MobiDB-lite"/>
    </source>
</evidence>
<dbReference type="EMBL" id="CAJOBE010051014">
    <property type="protein sequence ID" value="CAF4357330.1"/>
    <property type="molecule type" value="Genomic_DNA"/>
</dbReference>
<evidence type="ECO:0000313" key="3">
    <source>
        <dbReference type="Proteomes" id="UP000663874"/>
    </source>
</evidence>
<sequence>VDGASFPQQFLSTKSNYTSEAIAAAVAKNSDTSNSLKPNGEHFLTRKNRGRAQQSNR</sequence>
<reference evidence="2" key="1">
    <citation type="submission" date="2021-02" db="EMBL/GenBank/DDBJ databases">
        <authorList>
            <person name="Nowell W R."/>
        </authorList>
    </citation>
    <scope>NUCLEOTIDE SEQUENCE</scope>
</reference>
<accession>A0A820L9J5</accession>
<feature type="non-terminal residue" evidence="2">
    <location>
        <position position="1"/>
    </location>
</feature>